<dbReference type="PANTHER" id="PTHR24351">
    <property type="entry name" value="RIBOSOMAL PROTEIN S6 KINASE"/>
    <property type="match status" value="1"/>
</dbReference>
<evidence type="ECO:0000256" key="4">
    <source>
        <dbReference type="ARBA" id="ARBA00022777"/>
    </source>
</evidence>
<accession>A0A0B1RY33</accession>
<dbReference type="Proteomes" id="UP000053660">
    <property type="component" value="Unassembled WGS sequence"/>
</dbReference>
<evidence type="ECO:0000259" key="6">
    <source>
        <dbReference type="PROSITE" id="PS50011"/>
    </source>
</evidence>
<evidence type="ECO:0000313" key="7">
    <source>
        <dbReference type="EMBL" id="KHJ76107.1"/>
    </source>
</evidence>
<evidence type="ECO:0000256" key="5">
    <source>
        <dbReference type="ARBA" id="ARBA00022840"/>
    </source>
</evidence>
<feature type="non-terminal residue" evidence="7">
    <location>
        <position position="1"/>
    </location>
</feature>
<dbReference type="Pfam" id="PF00069">
    <property type="entry name" value="Pkinase"/>
    <property type="match status" value="1"/>
</dbReference>
<keyword evidence="8" id="KW-1185">Reference proteome</keyword>
<keyword evidence="3" id="KW-0547">Nucleotide-binding</keyword>
<evidence type="ECO:0000313" key="8">
    <source>
        <dbReference type="Proteomes" id="UP000053660"/>
    </source>
</evidence>
<dbReference type="InterPro" id="IPR011009">
    <property type="entry name" value="Kinase-like_dom_sf"/>
</dbReference>
<dbReference type="SUPFAM" id="SSF56112">
    <property type="entry name" value="Protein kinase-like (PK-like)"/>
    <property type="match status" value="1"/>
</dbReference>
<evidence type="ECO:0000256" key="2">
    <source>
        <dbReference type="ARBA" id="ARBA00022679"/>
    </source>
</evidence>
<dbReference type="Gene3D" id="1.10.510.10">
    <property type="entry name" value="Transferase(Phosphotransferase) domain 1"/>
    <property type="match status" value="1"/>
</dbReference>
<feature type="domain" description="Protein kinase" evidence="6">
    <location>
        <begin position="1"/>
        <end position="128"/>
    </location>
</feature>
<keyword evidence="4" id="KW-0418">Kinase</keyword>
<dbReference type="InterPro" id="IPR000719">
    <property type="entry name" value="Prot_kinase_dom"/>
</dbReference>
<keyword evidence="1" id="KW-0723">Serine/threonine-protein kinase</keyword>
<dbReference type="PROSITE" id="PS50011">
    <property type="entry name" value="PROTEIN_KINASE_DOM"/>
    <property type="match status" value="1"/>
</dbReference>
<protein>
    <recommendedName>
        <fullName evidence="6">Protein kinase domain-containing protein</fullName>
    </recommendedName>
</protein>
<dbReference type="OrthoDB" id="541276at2759"/>
<name>A0A0B1RY33_OESDE</name>
<keyword evidence="5" id="KW-0067">ATP-binding</keyword>
<dbReference type="GO" id="GO:0004674">
    <property type="term" value="F:protein serine/threonine kinase activity"/>
    <property type="evidence" value="ECO:0007669"/>
    <property type="project" value="UniProtKB-KW"/>
</dbReference>
<gene>
    <name evidence="7" type="ORF">OESDEN_24274</name>
</gene>
<sequence length="128" mass="14542">LRSTILGKRFVCRDIKLENILIDSNGDAKLADFGFARFIARRERSRSFCGTRPYSSPQITLYKPYDSYAADWYALGVVLYTMLVGKWPKDNIPNMPRATISFPDSIPSPACRRLIASLLEPVIIVARR</sequence>
<dbReference type="EMBL" id="KN612085">
    <property type="protein sequence ID" value="KHJ76107.1"/>
    <property type="molecule type" value="Genomic_DNA"/>
</dbReference>
<keyword evidence="2" id="KW-0808">Transferase</keyword>
<proteinExistence type="predicted"/>
<evidence type="ECO:0000256" key="3">
    <source>
        <dbReference type="ARBA" id="ARBA00022741"/>
    </source>
</evidence>
<dbReference type="AlphaFoldDB" id="A0A0B1RY33"/>
<dbReference type="SMART" id="SM00220">
    <property type="entry name" value="S_TKc"/>
    <property type="match status" value="1"/>
</dbReference>
<reference evidence="7 8" key="1">
    <citation type="submission" date="2014-03" db="EMBL/GenBank/DDBJ databases">
        <title>Draft genome of the hookworm Oesophagostomum dentatum.</title>
        <authorList>
            <person name="Mitreva M."/>
        </authorList>
    </citation>
    <scope>NUCLEOTIDE SEQUENCE [LARGE SCALE GENOMIC DNA]</scope>
    <source>
        <strain evidence="7 8">OD-Hann</strain>
    </source>
</reference>
<dbReference type="GO" id="GO:0005524">
    <property type="term" value="F:ATP binding"/>
    <property type="evidence" value="ECO:0007669"/>
    <property type="project" value="UniProtKB-KW"/>
</dbReference>
<organism evidence="7 8">
    <name type="scientific">Oesophagostomum dentatum</name>
    <name type="common">Nodular worm</name>
    <dbReference type="NCBI Taxonomy" id="61180"/>
    <lineage>
        <taxon>Eukaryota</taxon>
        <taxon>Metazoa</taxon>
        <taxon>Ecdysozoa</taxon>
        <taxon>Nematoda</taxon>
        <taxon>Chromadorea</taxon>
        <taxon>Rhabditida</taxon>
        <taxon>Rhabditina</taxon>
        <taxon>Rhabditomorpha</taxon>
        <taxon>Strongyloidea</taxon>
        <taxon>Strongylidae</taxon>
        <taxon>Oesophagostomum</taxon>
    </lineage>
</organism>
<evidence type="ECO:0000256" key="1">
    <source>
        <dbReference type="ARBA" id="ARBA00022527"/>
    </source>
</evidence>